<dbReference type="AlphaFoldDB" id="A0A0N4T9G2"/>
<dbReference type="InterPro" id="IPR027749">
    <property type="entry name" value="TTLL12"/>
</dbReference>
<dbReference type="Gene3D" id="3.30.470.20">
    <property type="entry name" value="ATP-grasp fold, B domain"/>
    <property type="match status" value="1"/>
</dbReference>
<dbReference type="Proteomes" id="UP000278627">
    <property type="component" value="Unassembled WGS sequence"/>
</dbReference>
<dbReference type="PROSITE" id="PS51221">
    <property type="entry name" value="TTL"/>
    <property type="match status" value="1"/>
</dbReference>
<organism evidence="4">
    <name type="scientific">Brugia pahangi</name>
    <name type="common">Filarial nematode worm</name>
    <dbReference type="NCBI Taxonomy" id="6280"/>
    <lineage>
        <taxon>Eukaryota</taxon>
        <taxon>Metazoa</taxon>
        <taxon>Ecdysozoa</taxon>
        <taxon>Nematoda</taxon>
        <taxon>Chromadorea</taxon>
        <taxon>Rhabditida</taxon>
        <taxon>Spirurina</taxon>
        <taxon>Spiruromorpha</taxon>
        <taxon>Filarioidea</taxon>
        <taxon>Onchocercidae</taxon>
        <taxon>Brugia</taxon>
    </lineage>
</organism>
<dbReference type="GO" id="GO:0005737">
    <property type="term" value="C:cytoplasm"/>
    <property type="evidence" value="ECO:0007669"/>
    <property type="project" value="TreeGrafter"/>
</dbReference>
<dbReference type="EMBL" id="UZAD01002736">
    <property type="protein sequence ID" value="VDN85999.1"/>
    <property type="molecule type" value="Genomic_DNA"/>
</dbReference>
<dbReference type="GO" id="GO:0019098">
    <property type="term" value="P:reproductive behavior"/>
    <property type="evidence" value="ECO:0007669"/>
    <property type="project" value="UniProtKB-ARBA"/>
</dbReference>
<dbReference type="WBParaSite" id="BPAG_0000484901-mRNA-1">
    <property type="protein sequence ID" value="BPAG_0000484901-mRNA-1"/>
    <property type="gene ID" value="BPAG_0000484901"/>
</dbReference>
<keyword evidence="3" id="KW-1185">Reference proteome</keyword>
<comment type="similarity">
    <text evidence="1">Belongs to the tubulin--tyrosine ligase family.</text>
</comment>
<evidence type="ECO:0000313" key="4">
    <source>
        <dbReference type="WBParaSite" id="BPAG_0000484901-mRNA-1"/>
    </source>
</evidence>
<dbReference type="PANTHER" id="PTHR46088">
    <property type="entry name" value="TUBULIN--TYROSINE LIGASE-LIKE PROTEIN 12"/>
    <property type="match status" value="1"/>
</dbReference>
<reference evidence="4" key="1">
    <citation type="submission" date="2017-02" db="UniProtKB">
        <authorList>
            <consortium name="WormBaseParasite"/>
        </authorList>
    </citation>
    <scope>IDENTIFICATION</scope>
</reference>
<accession>A0A0N4T9G2</accession>
<protein>
    <submittedName>
        <fullName evidence="4">DUF4303 domain-containing protein</fullName>
    </submittedName>
</protein>
<evidence type="ECO:0000256" key="1">
    <source>
        <dbReference type="ARBA" id="ARBA00006820"/>
    </source>
</evidence>
<gene>
    <name evidence="2" type="ORF">BPAG_LOCUS4813</name>
</gene>
<dbReference type="InterPro" id="IPR004344">
    <property type="entry name" value="TTL/TTLL_fam"/>
</dbReference>
<proteinExistence type="inferred from homology"/>
<dbReference type="STRING" id="6280.A0A0N4T9G2"/>
<evidence type="ECO:0000313" key="2">
    <source>
        <dbReference type="EMBL" id="VDN85999.1"/>
    </source>
</evidence>
<reference evidence="2 3" key="2">
    <citation type="submission" date="2018-11" db="EMBL/GenBank/DDBJ databases">
        <authorList>
            <consortium name="Pathogen Informatics"/>
        </authorList>
    </citation>
    <scope>NUCLEOTIDE SEQUENCE [LARGE SCALE GENOMIC DNA]</scope>
</reference>
<evidence type="ECO:0000313" key="3">
    <source>
        <dbReference type="Proteomes" id="UP000278627"/>
    </source>
</evidence>
<sequence>MVKFDLRYIIFLRCLRPLKLFLCRNFWVRFAINHDVAVKTIKHSYYSLVRYSEGSIKELLQLGESFHYSVFFLLGEFKHLSFSDFSLSQLDDRDTHFTVFNYSEGDKVLNMHCEDFIDQWEKLYAVKWSEIQEKINEVIKDVIKTVSKEKAPRGIVPNAQSRAMYGMDIMLKWDSDDFATRKICVSFIEGNFMPDCDRACMFYADFAETAFNALFTDKNIPDTLIELI</sequence>
<dbReference type="PANTHER" id="PTHR46088:SF1">
    <property type="entry name" value="TUBULIN--TYROSINE LIGASE-LIKE PROTEIN 12"/>
    <property type="match status" value="1"/>
</dbReference>
<dbReference type="Pfam" id="PF03133">
    <property type="entry name" value="TTL"/>
    <property type="match status" value="2"/>
</dbReference>
<name>A0A0N4T9G2_BRUPA</name>